<dbReference type="Proteomes" id="UP000029725">
    <property type="component" value="Unassembled WGS sequence"/>
</dbReference>
<reference evidence="1 2" key="1">
    <citation type="submission" date="2014-04" db="EMBL/GenBank/DDBJ databases">
        <title>A new species of microsporidia sheds light on the evolution of extreme parasitism.</title>
        <authorList>
            <person name="Haag K.L."/>
            <person name="James T.Y."/>
            <person name="Larsson R."/>
            <person name="Schaer T.M."/>
            <person name="Refardt D."/>
            <person name="Pombert J.-F."/>
            <person name="Ebert D."/>
        </authorList>
    </citation>
    <scope>NUCLEOTIDE SEQUENCE [LARGE SCALE GENOMIC DNA]</scope>
    <source>
        <strain evidence="1 2">UGP3</strain>
        <tissue evidence="1">Spores</tissue>
    </source>
</reference>
<keyword evidence="2" id="KW-1185">Reference proteome</keyword>
<comment type="caution">
    <text evidence="1">The sequence shown here is derived from an EMBL/GenBank/DDBJ whole genome shotgun (WGS) entry which is preliminary data.</text>
</comment>
<gene>
    <name evidence="1" type="ORF">DI09_13p100</name>
</gene>
<dbReference type="VEuPathDB" id="MicrosporidiaDB:DI09_13p100"/>
<dbReference type="GeneID" id="25258366"/>
<evidence type="ECO:0000313" key="1">
    <source>
        <dbReference type="EMBL" id="KGG52721.1"/>
    </source>
</evidence>
<evidence type="ECO:0000313" key="2">
    <source>
        <dbReference type="Proteomes" id="UP000029725"/>
    </source>
</evidence>
<organism evidence="1 2">
    <name type="scientific">Mitosporidium daphniae</name>
    <dbReference type="NCBI Taxonomy" id="1485682"/>
    <lineage>
        <taxon>Eukaryota</taxon>
        <taxon>Fungi</taxon>
        <taxon>Fungi incertae sedis</taxon>
        <taxon>Microsporidia</taxon>
        <taxon>Mitosporidium</taxon>
    </lineage>
</organism>
<proteinExistence type="predicted"/>
<dbReference type="EMBL" id="JMKJ01000044">
    <property type="protein sequence ID" value="KGG52721.1"/>
    <property type="molecule type" value="Genomic_DNA"/>
</dbReference>
<dbReference type="AlphaFoldDB" id="A0A098VY67"/>
<name>A0A098VY67_9MICR</name>
<sequence length="176" mass="19762">MEVFTDSRSHVQSTCTFLFPEFPVKLNEAILEQANIRAHRVQLDRTKLYIGSHFTCRFIKYIDLLDGIDHESDAPPILYTPKKMSRIKLTVKTPTSGPSSPRPADHQGIQGLQFNPLALVSFFGCRSCIYILVGISEFPLLGQHSGSAFQAKASCLRFEFDELSSPTSLRTKALRI</sequence>
<dbReference type="RefSeq" id="XP_013239148.1">
    <property type="nucleotide sequence ID" value="XM_013383694.1"/>
</dbReference>
<protein>
    <submittedName>
        <fullName evidence="1">Uncharacterized protein</fullName>
    </submittedName>
</protein>
<accession>A0A098VY67</accession>
<dbReference type="HOGENOM" id="CLU_1525538_0_0_1"/>